<evidence type="ECO:0000256" key="4">
    <source>
        <dbReference type="ARBA" id="ARBA00022679"/>
    </source>
</evidence>
<evidence type="ECO:0000313" key="16">
    <source>
        <dbReference type="Proteomes" id="UP000886803"/>
    </source>
</evidence>
<dbReference type="EC" id="2.7.8.-" evidence="12"/>
<gene>
    <name evidence="15" type="primary">cls</name>
    <name evidence="15" type="ORF">H9945_09445</name>
</gene>
<dbReference type="PANTHER" id="PTHR21248">
    <property type="entry name" value="CARDIOLIPIN SYNTHASE"/>
    <property type="match status" value="1"/>
</dbReference>
<keyword evidence="9 13" id="KW-0472">Membrane</keyword>
<evidence type="ECO:0000256" key="6">
    <source>
        <dbReference type="ARBA" id="ARBA00022737"/>
    </source>
</evidence>
<protein>
    <recommendedName>
        <fullName evidence="12">Cardiolipin synthase</fullName>
        <ecNumber evidence="12">2.7.8.-</ecNumber>
    </recommendedName>
</protein>
<evidence type="ECO:0000256" key="2">
    <source>
        <dbReference type="ARBA" id="ARBA00022475"/>
    </source>
</evidence>
<dbReference type="NCBIfam" id="TIGR04265">
    <property type="entry name" value="bac_cardiolipin"/>
    <property type="match status" value="1"/>
</dbReference>
<dbReference type="Pfam" id="PF13091">
    <property type="entry name" value="PLDc_2"/>
    <property type="match status" value="2"/>
</dbReference>
<comment type="caution">
    <text evidence="15">The sequence shown here is derived from an EMBL/GenBank/DDBJ whole genome shotgun (WGS) entry which is preliminary data.</text>
</comment>
<dbReference type="InterPro" id="IPR022924">
    <property type="entry name" value="Cardiolipin_synthase"/>
</dbReference>
<accession>A0A9D2S3D9</accession>
<feature type="transmembrane region" description="Helical" evidence="13">
    <location>
        <begin position="76"/>
        <end position="95"/>
    </location>
</feature>
<dbReference type="InterPro" id="IPR001736">
    <property type="entry name" value="PLipase_D/transphosphatidylase"/>
</dbReference>
<keyword evidence="10" id="KW-0594">Phospholipid biosynthesis</keyword>
<feature type="transmembrane region" description="Helical" evidence="13">
    <location>
        <begin position="12"/>
        <end position="38"/>
    </location>
</feature>
<evidence type="ECO:0000256" key="10">
    <source>
        <dbReference type="ARBA" id="ARBA00023209"/>
    </source>
</evidence>
<evidence type="ECO:0000256" key="7">
    <source>
        <dbReference type="ARBA" id="ARBA00022989"/>
    </source>
</evidence>
<keyword evidence="8" id="KW-0443">Lipid metabolism</keyword>
<keyword evidence="3" id="KW-0444">Lipid biosynthesis</keyword>
<evidence type="ECO:0000313" key="15">
    <source>
        <dbReference type="EMBL" id="HJB42708.1"/>
    </source>
</evidence>
<dbReference type="SUPFAM" id="SSF56024">
    <property type="entry name" value="Phospholipase D/nuclease"/>
    <property type="match status" value="2"/>
</dbReference>
<dbReference type="InterPro" id="IPR025202">
    <property type="entry name" value="PLD-like_dom"/>
</dbReference>
<dbReference type="InterPro" id="IPR027379">
    <property type="entry name" value="CLS_N"/>
</dbReference>
<name>A0A9D2S3D9_9FIRM</name>
<keyword evidence="5 13" id="KW-0812">Transmembrane</keyword>
<feature type="domain" description="PLD phosphodiesterase" evidence="14">
    <location>
        <begin position="432"/>
        <end position="459"/>
    </location>
</feature>
<keyword evidence="11" id="KW-1208">Phospholipid metabolism</keyword>
<dbReference type="PROSITE" id="PS50035">
    <property type="entry name" value="PLD"/>
    <property type="match status" value="2"/>
</dbReference>
<feature type="domain" description="PLD phosphodiesterase" evidence="14">
    <location>
        <begin position="253"/>
        <end position="280"/>
    </location>
</feature>
<keyword evidence="2" id="KW-1003">Cell membrane</keyword>
<dbReference type="GO" id="GO:0005886">
    <property type="term" value="C:plasma membrane"/>
    <property type="evidence" value="ECO:0007669"/>
    <property type="project" value="UniProtKB-SubCell"/>
</dbReference>
<comment type="subcellular location">
    <subcellularLocation>
        <location evidence="1">Cell membrane</location>
        <topology evidence="1">Multi-pass membrane protein</topology>
    </subcellularLocation>
</comment>
<dbReference type="Pfam" id="PF13396">
    <property type="entry name" value="PLDc_N"/>
    <property type="match status" value="1"/>
</dbReference>
<dbReference type="EMBL" id="DWYG01000160">
    <property type="protein sequence ID" value="HJB42708.1"/>
    <property type="molecule type" value="Genomic_DNA"/>
</dbReference>
<feature type="transmembrane region" description="Helical" evidence="13">
    <location>
        <begin position="44"/>
        <end position="64"/>
    </location>
</feature>
<dbReference type="GO" id="GO:0032049">
    <property type="term" value="P:cardiolipin biosynthetic process"/>
    <property type="evidence" value="ECO:0007669"/>
    <property type="project" value="UniProtKB-UniRule"/>
</dbReference>
<evidence type="ECO:0000256" key="12">
    <source>
        <dbReference type="NCBIfam" id="TIGR04265"/>
    </source>
</evidence>
<reference evidence="15" key="2">
    <citation type="submission" date="2021-04" db="EMBL/GenBank/DDBJ databases">
        <authorList>
            <person name="Gilroy R."/>
        </authorList>
    </citation>
    <scope>NUCLEOTIDE SEQUENCE</scope>
    <source>
        <strain evidence="15">ChiBcec8-13705</strain>
    </source>
</reference>
<keyword evidence="4" id="KW-0808">Transferase</keyword>
<evidence type="ECO:0000256" key="9">
    <source>
        <dbReference type="ARBA" id="ARBA00023136"/>
    </source>
</evidence>
<evidence type="ECO:0000256" key="5">
    <source>
        <dbReference type="ARBA" id="ARBA00022692"/>
    </source>
</evidence>
<reference evidence="15" key="1">
    <citation type="journal article" date="2021" name="PeerJ">
        <title>Extensive microbial diversity within the chicken gut microbiome revealed by metagenomics and culture.</title>
        <authorList>
            <person name="Gilroy R."/>
            <person name="Ravi A."/>
            <person name="Getino M."/>
            <person name="Pursley I."/>
            <person name="Horton D.L."/>
            <person name="Alikhan N.F."/>
            <person name="Baker D."/>
            <person name="Gharbi K."/>
            <person name="Hall N."/>
            <person name="Watson M."/>
            <person name="Adriaenssens E.M."/>
            <person name="Foster-Nyarko E."/>
            <person name="Jarju S."/>
            <person name="Secka A."/>
            <person name="Antonio M."/>
            <person name="Oren A."/>
            <person name="Chaudhuri R.R."/>
            <person name="La Ragione R."/>
            <person name="Hildebrand F."/>
            <person name="Pallen M.J."/>
        </authorList>
    </citation>
    <scope>NUCLEOTIDE SEQUENCE</scope>
    <source>
        <strain evidence="15">ChiBcec8-13705</strain>
    </source>
</reference>
<evidence type="ECO:0000256" key="11">
    <source>
        <dbReference type="ARBA" id="ARBA00023264"/>
    </source>
</evidence>
<dbReference type="Gene3D" id="3.30.870.10">
    <property type="entry name" value="Endonuclease Chain A"/>
    <property type="match status" value="2"/>
</dbReference>
<organism evidence="15 16">
    <name type="scientific">Candidatus Gemmiger avicola</name>
    <dbReference type="NCBI Taxonomy" id="2838605"/>
    <lineage>
        <taxon>Bacteria</taxon>
        <taxon>Bacillati</taxon>
        <taxon>Bacillota</taxon>
        <taxon>Clostridia</taxon>
        <taxon>Eubacteriales</taxon>
        <taxon>Gemmiger</taxon>
    </lineage>
</organism>
<evidence type="ECO:0000259" key="14">
    <source>
        <dbReference type="PROSITE" id="PS50035"/>
    </source>
</evidence>
<dbReference type="SMART" id="SM00155">
    <property type="entry name" value="PLDc"/>
    <property type="match status" value="2"/>
</dbReference>
<sequence length="518" mass="58808">MISKFGTKVKGVLQFVFSRLVVTGLLLLLQAVWLFFLFYKLTEYAQWLTFVGIVISVIMCAALIRQDTTPPEIKISWMVLFMVMPVQGGLLYLLWGDHRPALRLRRKLERAGARIRPMRTPQPAPQAALEQADPRAGRTAAYLRDYGHFPVYADTEATYYPSGEAMFPDMLAEMEKAEKYIFVEFFIISQGRMWDTVHELLRRKAAAGIDVRLIYDDTGCVTGLPVRYWKKLEAEGIRALSFNPFVPMLNLVMNNRDHRKILVIDGKVAFTGGINLADEYINEKVRFGYWRDTGVRLRGPAAWSFTTMFLEFWAANRPKTDERAVPRPVFPAGEEAGDCLVQPFCDSPVDDECIAKNVYLELINQAERELLITTPYLIADSDLITALKLAAKRGVDVRIYTPGIPDKPTVYQLTRSYFATLIRAGIKIFTFTPGFLHSKTWLCDGRIGAVGSINLDYRSLYLHFECSTLLYGGQVLEEIRADMMDLENQCREVALRDCRTSWLGTLVSAALRLVAPLC</sequence>
<dbReference type="GO" id="GO:0008808">
    <property type="term" value="F:cardiolipin synthase activity"/>
    <property type="evidence" value="ECO:0007669"/>
    <property type="project" value="UniProtKB-UniRule"/>
</dbReference>
<evidence type="ECO:0000256" key="3">
    <source>
        <dbReference type="ARBA" id="ARBA00022516"/>
    </source>
</evidence>
<dbReference type="AlphaFoldDB" id="A0A9D2S3D9"/>
<keyword evidence="7 13" id="KW-1133">Transmembrane helix</keyword>
<dbReference type="Proteomes" id="UP000886803">
    <property type="component" value="Unassembled WGS sequence"/>
</dbReference>
<evidence type="ECO:0000256" key="13">
    <source>
        <dbReference type="SAM" id="Phobius"/>
    </source>
</evidence>
<proteinExistence type="predicted"/>
<evidence type="ECO:0000256" key="1">
    <source>
        <dbReference type="ARBA" id="ARBA00004651"/>
    </source>
</evidence>
<keyword evidence="6" id="KW-0677">Repeat</keyword>
<dbReference type="CDD" id="cd09160">
    <property type="entry name" value="PLDc_SMU_988_like_2"/>
    <property type="match status" value="1"/>
</dbReference>
<dbReference type="CDD" id="cd09154">
    <property type="entry name" value="PLDc_SMU_988_like_1"/>
    <property type="match status" value="1"/>
</dbReference>
<evidence type="ECO:0000256" key="8">
    <source>
        <dbReference type="ARBA" id="ARBA00023098"/>
    </source>
</evidence>
<dbReference type="PANTHER" id="PTHR21248:SF22">
    <property type="entry name" value="PHOSPHOLIPASE D"/>
    <property type="match status" value="1"/>
</dbReference>